<evidence type="ECO:0000256" key="1">
    <source>
        <dbReference type="ARBA" id="ARBA00004613"/>
    </source>
</evidence>
<evidence type="ECO:0000313" key="4">
    <source>
        <dbReference type="Proteomes" id="UP000601435"/>
    </source>
</evidence>
<dbReference type="GO" id="GO:0005576">
    <property type="term" value="C:extracellular region"/>
    <property type="evidence" value="ECO:0007669"/>
    <property type="project" value="UniProtKB-SubCell"/>
</dbReference>
<dbReference type="PANTHER" id="PTHR13723">
    <property type="entry name" value="ADAMTS A DISINTEGRIN AND METALLOPROTEASE WITH THROMBOSPONDIN MOTIFS PROTEASE"/>
    <property type="match status" value="1"/>
</dbReference>
<keyword evidence="2" id="KW-0964">Secreted</keyword>
<reference evidence="3" key="1">
    <citation type="submission" date="2021-02" db="EMBL/GenBank/DDBJ databases">
        <authorList>
            <person name="Dougan E. K."/>
            <person name="Rhodes N."/>
            <person name="Thang M."/>
            <person name="Chan C."/>
        </authorList>
    </citation>
    <scope>NUCLEOTIDE SEQUENCE</scope>
</reference>
<dbReference type="OrthoDB" id="448778at2759"/>
<dbReference type="Proteomes" id="UP000601435">
    <property type="component" value="Unassembled WGS sequence"/>
</dbReference>
<keyword evidence="4" id="KW-1185">Reference proteome</keyword>
<dbReference type="InterPro" id="IPR036383">
    <property type="entry name" value="TSP1_rpt_sf"/>
</dbReference>
<dbReference type="Gene3D" id="2.20.100.10">
    <property type="entry name" value="Thrombospondin type-1 (TSP1) repeat"/>
    <property type="match status" value="1"/>
</dbReference>
<dbReference type="GO" id="GO:0031012">
    <property type="term" value="C:extracellular matrix"/>
    <property type="evidence" value="ECO:0007669"/>
    <property type="project" value="TreeGrafter"/>
</dbReference>
<dbReference type="GO" id="GO:0006508">
    <property type="term" value="P:proteolysis"/>
    <property type="evidence" value="ECO:0007669"/>
    <property type="project" value="TreeGrafter"/>
</dbReference>
<dbReference type="SUPFAM" id="SSF82895">
    <property type="entry name" value="TSP-1 type 1 repeat"/>
    <property type="match status" value="1"/>
</dbReference>
<dbReference type="GO" id="GO:0004222">
    <property type="term" value="F:metalloendopeptidase activity"/>
    <property type="evidence" value="ECO:0007669"/>
    <property type="project" value="TreeGrafter"/>
</dbReference>
<dbReference type="EMBL" id="CAJNJA010001670">
    <property type="protein sequence ID" value="CAE7160630.1"/>
    <property type="molecule type" value="Genomic_DNA"/>
</dbReference>
<feature type="non-terminal residue" evidence="3">
    <location>
        <position position="155"/>
    </location>
</feature>
<comment type="caution">
    <text evidence="3">The sequence shown here is derived from an EMBL/GenBank/DDBJ whole genome shotgun (WGS) entry which is preliminary data.</text>
</comment>
<dbReference type="AlphaFoldDB" id="A0A812IPP1"/>
<protein>
    <submittedName>
        <fullName evidence="3">Adamts19 protein</fullName>
    </submittedName>
</protein>
<dbReference type="GO" id="GO:0030198">
    <property type="term" value="P:extracellular matrix organization"/>
    <property type="evidence" value="ECO:0007669"/>
    <property type="project" value="TreeGrafter"/>
</dbReference>
<proteinExistence type="predicted"/>
<organism evidence="3 4">
    <name type="scientific">Symbiodinium necroappetens</name>
    <dbReference type="NCBI Taxonomy" id="1628268"/>
    <lineage>
        <taxon>Eukaryota</taxon>
        <taxon>Sar</taxon>
        <taxon>Alveolata</taxon>
        <taxon>Dinophyceae</taxon>
        <taxon>Suessiales</taxon>
        <taxon>Symbiodiniaceae</taxon>
        <taxon>Symbiodinium</taxon>
    </lineage>
</organism>
<evidence type="ECO:0000313" key="3">
    <source>
        <dbReference type="EMBL" id="CAE7160630.1"/>
    </source>
</evidence>
<dbReference type="PANTHER" id="PTHR13723:SF281">
    <property type="entry name" value="PAPILIN"/>
    <property type="match status" value="1"/>
</dbReference>
<name>A0A812IPP1_9DINO</name>
<comment type="subcellular location">
    <subcellularLocation>
        <location evidence="1">Secreted</location>
    </subcellularLocation>
</comment>
<dbReference type="InterPro" id="IPR050439">
    <property type="entry name" value="ADAMTS_ADAMTS-like"/>
</dbReference>
<gene>
    <name evidence="3" type="primary">Adamts19</name>
    <name evidence="3" type="ORF">SNEC2469_LOCUS371</name>
</gene>
<dbReference type="PROSITE" id="PS50092">
    <property type="entry name" value="TSP1"/>
    <property type="match status" value="2"/>
</dbReference>
<dbReference type="InterPro" id="IPR000884">
    <property type="entry name" value="TSP1_rpt"/>
</dbReference>
<evidence type="ECO:0000256" key="2">
    <source>
        <dbReference type="ARBA" id="ARBA00022525"/>
    </source>
</evidence>
<dbReference type="Pfam" id="PF19030">
    <property type="entry name" value="TSP1_ADAMTS"/>
    <property type="match status" value="1"/>
</dbReference>
<accession>A0A812IPP1</accession>
<sequence length="155" mass="16051">VASWSNCSDGCGRGLRQRRVLCSGGRDDLCIALPRPADAEVCDEAARPQLGAGCGWQVGPWGACGADCAPRGREVTCGGNGSALGVCFGRKPAEAEACQEEACTAPAPGNETSARFSLQFLMDSAMTPELLGNVVDGARKAITGLWELQSLCFSP</sequence>